<dbReference type="STRING" id="1302690.BUE76_22610"/>
<dbReference type="InterPro" id="IPR051918">
    <property type="entry name" value="STPP_CPPED1"/>
</dbReference>
<evidence type="ECO:0000259" key="3">
    <source>
        <dbReference type="Pfam" id="PF16370"/>
    </source>
</evidence>
<dbReference type="InterPro" id="IPR006311">
    <property type="entry name" value="TAT_signal"/>
</dbReference>
<feature type="chain" id="PRO_5009908532" evidence="1">
    <location>
        <begin position="28"/>
        <end position="496"/>
    </location>
</feature>
<dbReference type="Proteomes" id="UP000184368">
    <property type="component" value="Unassembled WGS sequence"/>
</dbReference>
<dbReference type="InterPro" id="IPR032288">
    <property type="entry name" value="Metallophos_C"/>
</dbReference>
<dbReference type="InterPro" id="IPR004843">
    <property type="entry name" value="Calcineurin-like_PHP"/>
</dbReference>
<feature type="domain" description="Calcineurin-like phosphoesterase" evidence="2">
    <location>
        <begin position="175"/>
        <end position="331"/>
    </location>
</feature>
<dbReference type="Gene3D" id="3.60.21.10">
    <property type="match status" value="1"/>
</dbReference>
<dbReference type="Pfam" id="PF16370">
    <property type="entry name" value="MetallophosC"/>
    <property type="match status" value="1"/>
</dbReference>
<dbReference type="PANTHER" id="PTHR43143">
    <property type="entry name" value="METALLOPHOSPHOESTERASE, CALCINEURIN SUPERFAMILY"/>
    <property type="match status" value="1"/>
</dbReference>
<evidence type="ECO:0000256" key="1">
    <source>
        <dbReference type="SAM" id="SignalP"/>
    </source>
</evidence>
<feature type="signal peptide" evidence="1">
    <location>
        <begin position="1"/>
        <end position="27"/>
    </location>
</feature>
<dbReference type="SUPFAM" id="SSF56300">
    <property type="entry name" value="Metallo-dependent phosphatases"/>
    <property type="match status" value="1"/>
</dbReference>
<keyword evidence="6" id="KW-1185">Reference proteome</keyword>
<evidence type="ECO:0000313" key="6">
    <source>
        <dbReference type="Proteomes" id="UP000184368"/>
    </source>
</evidence>
<evidence type="ECO:0000259" key="2">
    <source>
        <dbReference type="Pfam" id="PF00149"/>
    </source>
</evidence>
<dbReference type="EMBL" id="FQUO01000005">
    <property type="protein sequence ID" value="SHF11712.1"/>
    <property type="molecule type" value="Genomic_DNA"/>
</dbReference>
<evidence type="ECO:0000259" key="4">
    <source>
        <dbReference type="Pfam" id="PF16371"/>
    </source>
</evidence>
<gene>
    <name evidence="5" type="ORF">SAMN05444008_10550</name>
</gene>
<sequence length="496" mass="54421">MFNRRSFLKSFGLIGAGAVAPAAAVKAASGNKTSADASLVQVKGKVSSAGKGLEGVVVTDGLHVVRTDRAGNFSFVSPDTAEFVHISVPSGYAFPNDKGVARFYQRIAAANGAFTADFALEKLAADDRKHNFVVWADPQVISEQDATELKTRSAPDLKALVASYPAGTLFHGIGCGDLVWDHFELYEDYREAIRISGIPFFNVIGNHDMDLDARADEASARTFKKEFGPTYYSFNRGAIHYVVLDDVFFVGTAKKYIGYLTEQQLAWLEKDLAMVQPGSTVVVNLHIPTNTGAARREQKEEEMGGTVQNRKQLYRLLAPFKAHIMSGHTHVSESWTEGNITEHVHGTVCGAWWTGPICSDGTPGGYGVYEVEGSDIKWYYKGVGLDRKEQLRVYAKGRDKANPDLLVANVWNWDRNWKVAWAEDGVVKGSMEQRIGLDPWAFELYGGPQLPAKHKFVEPTHTDHLFYAAPSAGAKEVTVIATDPFGNTYQSSIKLA</sequence>
<dbReference type="GO" id="GO:0016787">
    <property type="term" value="F:hydrolase activity"/>
    <property type="evidence" value="ECO:0007669"/>
    <property type="project" value="InterPro"/>
</dbReference>
<proteinExistence type="predicted"/>
<reference evidence="5 6" key="1">
    <citation type="submission" date="2016-11" db="EMBL/GenBank/DDBJ databases">
        <authorList>
            <person name="Jaros S."/>
            <person name="Januszkiewicz K."/>
            <person name="Wedrychowicz H."/>
        </authorList>
    </citation>
    <scope>NUCLEOTIDE SEQUENCE [LARGE SCALE GENOMIC DNA]</scope>
    <source>
        <strain evidence="5 6">DSM 26897</strain>
    </source>
</reference>
<protein>
    <submittedName>
        <fullName evidence="5">3',5'-cyclic AMP phosphodiesterase CpdA</fullName>
    </submittedName>
</protein>
<dbReference type="RefSeq" id="WP_073041699.1">
    <property type="nucleotide sequence ID" value="NZ_FQUO01000005.1"/>
</dbReference>
<dbReference type="OrthoDB" id="1776264at2"/>
<dbReference type="InterPro" id="IPR029052">
    <property type="entry name" value="Metallo-depent_PP-like"/>
</dbReference>
<dbReference type="Pfam" id="PF00149">
    <property type="entry name" value="Metallophos"/>
    <property type="match status" value="1"/>
</dbReference>
<accession>A0A1M4Z1V9</accession>
<feature type="domain" description="Calcineurin-like phosphoesterase N-terminal" evidence="4">
    <location>
        <begin position="44"/>
        <end position="120"/>
    </location>
</feature>
<dbReference type="AlphaFoldDB" id="A0A1M4Z1V9"/>
<dbReference type="InterPro" id="IPR032285">
    <property type="entry name" value="Metallophos_N"/>
</dbReference>
<dbReference type="PANTHER" id="PTHR43143:SF1">
    <property type="entry name" value="SERINE_THREONINE-PROTEIN PHOSPHATASE CPPED1"/>
    <property type="match status" value="1"/>
</dbReference>
<organism evidence="5 6">
    <name type="scientific">Cnuella takakiae</name>
    <dbReference type="NCBI Taxonomy" id="1302690"/>
    <lineage>
        <taxon>Bacteria</taxon>
        <taxon>Pseudomonadati</taxon>
        <taxon>Bacteroidota</taxon>
        <taxon>Chitinophagia</taxon>
        <taxon>Chitinophagales</taxon>
        <taxon>Chitinophagaceae</taxon>
        <taxon>Cnuella</taxon>
    </lineage>
</organism>
<feature type="domain" description="Calcineurin-like phosphoesterase C-terminal" evidence="3">
    <location>
        <begin position="342"/>
        <end position="489"/>
    </location>
</feature>
<keyword evidence="1" id="KW-0732">Signal</keyword>
<dbReference type="Pfam" id="PF16371">
    <property type="entry name" value="MetallophosN"/>
    <property type="match status" value="1"/>
</dbReference>
<dbReference type="PROSITE" id="PS51318">
    <property type="entry name" value="TAT"/>
    <property type="match status" value="1"/>
</dbReference>
<name>A0A1M4Z1V9_9BACT</name>
<evidence type="ECO:0000313" key="5">
    <source>
        <dbReference type="EMBL" id="SHF11712.1"/>
    </source>
</evidence>